<evidence type="ECO:0000259" key="4">
    <source>
        <dbReference type="Pfam" id="PF12146"/>
    </source>
</evidence>
<reference evidence="5 6" key="1">
    <citation type="journal article" date="2021" name="Sci. Rep.">
        <title>The genome of the diatom Chaetoceros tenuissimus carries an ancient integrated fragment of an extant virus.</title>
        <authorList>
            <person name="Hongo Y."/>
            <person name="Kimura K."/>
            <person name="Takaki Y."/>
            <person name="Yoshida Y."/>
            <person name="Baba S."/>
            <person name="Kobayashi G."/>
            <person name="Nagasaki K."/>
            <person name="Hano T."/>
            <person name="Tomaru Y."/>
        </authorList>
    </citation>
    <scope>NUCLEOTIDE SEQUENCE [LARGE SCALE GENOMIC DNA]</scope>
    <source>
        <strain evidence="5 6">NIES-3715</strain>
    </source>
</reference>
<feature type="compositionally biased region" description="Basic and acidic residues" evidence="3">
    <location>
        <begin position="1"/>
        <end position="12"/>
    </location>
</feature>
<dbReference type="GO" id="GO:0047372">
    <property type="term" value="F:monoacylglycerol lipase activity"/>
    <property type="evidence" value="ECO:0007669"/>
    <property type="project" value="TreeGrafter"/>
</dbReference>
<comment type="similarity">
    <text evidence="1">Belongs to the AB hydrolase superfamily. AB hydrolase 4 family.</text>
</comment>
<dbReference type="PANTHER" id="PTHR10794">
    <property type="entry name" value="ABHYDROLASE DOMAIN-CONTAINING PROTEIN"/>
    <property type="match status" value="1"/>
</dbReference>
<proteinExistence type="inferred from homology"/>
<dbReference type="SUPFAM" id="SSF53474">
    <property type="entry name" value="alpha/beta-Hydrolases"/>
    <property type="match status" value="1"/>
</dbReference>
<evidence type="ECO:0000256" key="1">
    <source>
        <dbReference type="ARBA" id="ARBA00010884"/>
    </source>
</evidence>
<feature type="domain" description="Serine aminopeptidase S33" evidence="4">
    <location>
        <begin position="140"/>
        <end position="264"/>
    </location>
</feature>
<gene>
    <name evidence="5" type="ORF">CTEN210_14726</name>
</gene>
<feature type="active site" description="Charge relay system" evidence="2">
    <location>
        <position position="220"/>
    </location>
</feature>
<accession>A0AAD3HC77</accession>
<feature type="active site" description="Charge relay system" evidence="2">
    <location>
        <position position="362"/>
    </location>
</feature>
<dbReference type="PIRSF" id="PIRSF005211">
    <property type="entry name" value="Ab_hydro_YheT"/>
    <property type="match status" value="1"/>
</dbReference>
<evidence type="ECO:0000256" key="2">
    <source>
        <dbReference type="PIRSR" id="PIRSR005211-1"/>
    </source>
</evidence>
<dbReference type="InterPro" id="IPR029058">
    <property type="entry name" value="AB_hydrolase_fold"/>
</dbReference>
<protein>
    <recommendedName>
        <fullName evidence="4">Serine aminopeptidase S33 domain-containing protein</fullName>
    </recommendedName>
</protein>
<dbReference type="Gene3D" id="3.40.50.1820">
    <property type="entry name" value="alpha/beta hydrolase"/>
    <property type="match status" value="1"/>
</dbReference>
<dbReference type="GO" id="GO:0034338">
    <property type="term" value="F:short-chain carboxylesterase activity"/>
    <property type="evidence" value="ECO:0007669"/>
    <property type="project" value="TreeGrafter"/>
</dbReference>
<dbReference type="Pfam" id="PF12146">
    <property type="entry name" value="Hydrolase_4"/>
    <property type="match status" value="1"/>
</dbReference>
<dbReference type="AlphaFoldDB" id="A0AAD3HC77"/>
<evidence type="ECO:0000256" key="3">
    <source>
        <dbReference type="SAM" id="MobiDB-lite"/>
    </source>
</evidence>
<dbReference type="InterPro" id="IPR022742">
    <property type="entry name" value="Hydrolase_4"/>
</dbReference>
<name>A0AAD3HC77_9STRA</name>
<dbReference type="InterPro" id="IPR012020">
    <property type="entry name" value="ABHD4"/>
</dbReference>
<sequence>MGHGQRDIRGSNDESAAPSYSFGQKPKPLVLAFILYIVAQEQRKRKQLTSLPQVYHQDTAENQRIVSLMSAVLQRKYKPSLFIGTRSFLNSSFAYCRLAHTNYERKREILRMPRDGAQIALDYESPTGMNPNFGNITDQTIVLILHGVNTDTSFGYMKAIMKHCTNQGYVAIGMNARSYGNIPMKTCRFMNSAYTNDLRSTVEILSNRYTKSKLFLVGFSMGANTLVKFLGESSDNLPSNLVGAVSLANPFIIQHSKLKFPMSNLMTAGTRKHMKSHAETIRQMSDDSVEDAFKKATSFRQSSSLSDISKYTSPFMIRNSVEYPYQNSIGYSSNEEYWREASSRNYVANVSIPLLIVFADDDVLTADSTIRSLGACLSNPNIIIARTPCGGHMGWHTSNWNNPFGSYCFTSANDSNMNWSERTVTKFISAVLWKGNNELHESDGSWQKIVRDSKKNGTEMAKTISQNMKSKL</sequence>
<comment type="caution">
    <text evidence="5">The sequence shown here is derived from an EMBL/GenBank/DDBJ whole genome shotgun (WGS) entry which is preliminary data.</text>
</comment>
<dbReference type="PANTHER" id="PTHR10794:SF63">
    <property type="entry name" value="ALPHA_BETA HYDROLASE 1, ISOFORM A"/>
    <property type="match status" value="1"/>
</dbReference>
<dbReference type="Proteomes" id="UP001054902">
    <property type="component" value="Unassembled WGS sequence"/>
</dbReference>
<organism evidence="5 6">
    <name type="scientific">Chaetoceros tenuissimus</name>
    <dbReference type="NCBI Taxonomy" id="426638"/>
    <lineage>
        <taxon>Eukaryota</taxon>
        <taxon>Sar</taxon>
        <taxon>Stramenopiles</taxon>
        <taxon>Ochrophyta</taxon>
        <taxon>Bacillariophyta</taxon>
        <taxon>Coscinodiscophyceae</taxon>
        <taxon>Chaetocerotophycidae</taxon>
        <taxon>Chaetocerotales</taxon>
        <taxon>Chaetocerotaceae</taxon>
        <taxon>Chaetoceros</taxon>
    </lineage>
</organism>
<feature type="region of interest" description="Disordered" evidence="3">
    <location>
        <begin position="1"/>
        <end position="21"/>
    </location>
</feature>
<dbReference type="EMBL" id="BLLK01000061">
    <property type="protein sequence ID" value="GFH58250.1"/>
    <property type="molecule type" value="Genomic_DNA"/>
</dbReference>
<keyword evidence="6" id="KW-1185">Reference proteome</keyword>
<evidence type="ECO:0000313" key="6">
    <source>
        <dbReference type="Proteomes" id="UP001054902"/>
    </source>
</evidence>
<evidence type="ECO:0000313" key="5">
    <source>
        <dbReference type="EMBL" id="GFH58250.1"/>
    </source>
</evidence>
<dbReference type="InterPro" id="IPR050960">
    <property type="entry name" value="AB_hydrolase_4_sf"/>
</dbReference>
<feature type="active site" description="Charge relay system" evidence="2">
    <location>
        <position position="392"/>
    </location>
</feature>